<dbReference type="InterPro" id="IPR000795">
    <property type="entry name" value="T_Tr_GTP-bd_dom"/>
</dbReference>
<dbReference type="GO" id="GO:0070814">
    <property type="term" value="P:hydrogen sulfide biosynthetic process"/>
    <property type="evidence" value="ECO:0007669"/>
    <property type="project" value="UniProtKB-UniRule"/>
</dbReference>
<dbReference type="RefSeq" id="WP_114840354.1">
    <property type="nucleotide sequence ID" value="NZ_CP031217.1"/>
</dbReference>
<comment type="function">
    <text evidence="6">With CysD forms the ATP sulfurylase (ATPS) that catalyzes the adenylation of sulfate producing adenosine 5'-phosphosulfate (APS) and diphosphate, the first enzymatic step in sulfur assimilation pathway. APS synthesis involves the formation of a high-energy phosphoric-sulfuric acid anhydride bond driven by GTP hydrolysis by CysN coupled to ATP hydrolysis by CysD.</text>
</comment>
<dbReference type="GO" id="GO:0005524">
    <property type="term" value="F:ATP binding"/>
    <property type="evidence" value="ECO:0007669"/>
    <property type="project" value="UniProtKB-KW"/>
</dbReference>
<evidence type="ECO:0000256" key="6">
    <source>
        <dbReference type="HAMAP-Rule" id="MF_00062"/>
    </source>
</evidence>
<protein>
    <recommendedName>
        <fullName evidence="6">Sulfate adenylyltransferase subunit 1</fullName>
        <ecNumber evidence="6">2.7.7.4</ecNumber>
    </recommendedName>
    <alternativeName>
        <fullName evidence="6">ATP-sulfurylase large subunit</fullName>
    </alternativeName>
    <alternativeName>
        <fullName evidence="6">Sulfate adenylate transferase</fullName>
        <shortName evidence="6">SAT</shortName>
    </alternativeName>
</protein>
<comment type="subunit">
    <text evidence="6">Heterodimer composed of CysD, the smaller subunit, and CysN.</text>
</comment>
<dbReference type="InterPro" id="IPR054696">
    <property type="entry name" value="GTP-eEF1A_C"/>
</dbReference>
<comment type="catalytic activity">
    <reaction evidence="6">
        <text>sulfate + ATP + H(+) = adenosine 5'-phosphosulfate + diphosphate</text>
        <dbReference type="Rhea" id="RHEA:18133"/>
        <dbReference type="ChEBI" id="CHEBI:15378"/>
        <dbReference type="ChEBI" id="CHEBI:16189"/>
        <dbReference type="ChEBI" id="CHEBI:30616"/>
        <dbReference type="ChEBI" id="CHEBI:33019"/>
        <dbReference type="ChEBI" id="CHEBI:58243"/>
        <dbReference type="EC" id="2.7.7.4"/>
    </reaction>
</comment>
<dbReference type="InterPro" id="IPR050100">
    <property type="entry name" value="TRAFAC_GTPase_members"/>
</dbReference>
<dbReference type="EMBL" id="CP031217">
    <property type="protein sequence ID" value="AXH13576.1"/>
    <property type="molecule type" value="Genomic_DNA"/>
</dbReference>
<dbReference type="InterPro" id="IPR044139">
    <property type="entry name" value="CysN_NoDQ_III"/>
</dbReference>
<organism evidence="9 11">
    <name type="scientific">Halarcobacter bivalviorum</name>
    <dbReference type="NCBI Taxonomy" id="663364"/>
    <lineage>
        <taxon>Bacteria</taxon>
        <taxon>Pseudomonadati</taxon>
        <taxon>Campylobacterota</taxon>
        <taxon>Epsilonproteobacteria</taxon>
        <taxon>Campylobacterales</taxon>
        <taxon>Arcobacteraceae</taxon>
        <taxon>Halarcobacter</taxon>
    </lineage>
</organism>
<evidence type="ECO:0000313" key="8">
    <source>
        <dbReference type="EMBL" id="AXH13576.1"/>
    </source>
</evidence>
<dbReference type="InterPro" id="IPR041757">
    <property type="entry name" value="CysN_GTP-bd"/>
</dbReference>
<dbReference type="AlphaFoldDB" id="A0AAX2A7C7"/>
<feature type="binding site" evidence="6">
    <location>
        <begin position="165"/>
        <end position="168"/>
    </location>
    <ligand>
        <name>GTP</name>
        <dbReference type="ChEBI" id="CHEBI:37565"/>
    </ligand>
</feature>
<comment type="pathway">
    <text evidence="6">Sulfur metabolism; hydrogen sulfide biosynthesis; sulfite from sulfate: step 1/3.</text>
</comment>
<evidence type="ECO:0000256" key="2">
    <source>
        <dbReference type="ARBA" id="ARBA00022695"/>
    </source>
</evidence>
<sequence length="488" mass="54631">MAHQSDLIAQNIEAYLKEHENKEILRFITCGSVDDGKSTLIGRLLYDSKMIFEDQLASIEKDSKKSGTTGDKIDLALLVDGLASEREQGITIDVAYRFFSTDKRKFIIADTPGHEQYTRNMATGASTADLAIILIDARQGVLTQTKRHSYIASLLGIKNLIVAINKMDLVDFSSERFEEIKKDYEAIIPNLPHNSDINFNYIPISALDGDNIVSISPKCSWYKGLPLMELLDTVAIHHDENDDFRLPVQYVNRPHLNFRGFSGTIASGKISVGDEITVLPSRKTSVVKSIVSNDIKDLRPIGKDETVETIETAFAPMATTITLKDEIDISRGDMIVKSNSIPQVSNKLEVMVVWMNEKSLELNGNYIIKRATSVINGSFKSIEFKKDINTFKEIATDKLELNDIAKCTLALDRQIAVDPYNDNRHTGSFIIIDRYTNTTVGAGMIISSVASEATNNEEKVREYTKAEIALNQYIRNNFPEWECKEILG</sequence>
<keyword evidence="1 6" id="KW-0808">Transferase</keyword>
<dbReference type="Proteomes" id="UP000253850">
    <property type="component" value="Chromosome"/>
</dbReference>
<dbReference type="NCBIfam" id="TIGR00231">
    <property type="entry name" value="small_GTP"/>
    <property type="match status" value="1"/>
</dbReference>
<evidence type="ECO:0000259" key="7">
    <source>
        <dbReference type="PROSITE" id="PS51722"/>
    </source>
</evidence>
<dbReference type="PRINTS" id="PR00315">
    <property type="entry name" value="ELONGATNFCT"/>
</dbReference>
<dbReference type="CDD" id="cd04095">
    <property type="entry name" value="CysN_NoDQ_III"/>
    <property type="match status" value="1"/>
</dbReference>
<dbReference type="InterPro" id="IPR031157">
    <property type="entry name" value="G_TR_CS"/>
</dbReference>
<feature type="domain" description="Tr-type G" evidence="7">
    <location>
        <begin position="22"/>
        <end position="242"/>
    </location>
</feature>
<name>A0AAX2A7C7_9BACT</name>
<dbReference type="GO" id="GO:0005525">
    <property type="term" value="F:GTP binding"/>
    <property type="evidence" value="ECO:0007669"/>
    <property type="project" value="UniProtKB-UniRule"/>
</dbReference>
<dbReference type="FunFam" id="3.40.50.300:FF:000119">
    <property type="entry name" value="Sulfate adenylyltransferase subunit 1"/>
    <property type="match status" value="1"/>
</dbReference>
<dbReference type="Gene3D" id="3.40.50.300">
    <property type="entry name" value="P-loop containing nucleotide triphosphate hydrolases"/>
    <property type="match status" value="1"/>
</dbReference>
<dbReference type="Gene3D" id="2.40.30.10">
    <property type="entry name" value="Translation factors"/>
    <property type="match status" value="2"/>
</dbReference>
<gene>
    <name evidence="6 8" type="primary">cysN</name>
    <name evidence="8" type="ORF">ABIV_2610</name>
    <name evidence="9" type="ORF">CRV05_08800</name>
</gene>
<dbReference type="InterPro" id="IPR027417">
    <property type="entry name" value="P-loop_NTPase"/>
</dbReference>
<dbReference type="InterPro" id="IPR009000">
    <property type="entry name" value="Transl_B-barrel_sf"/>
</dbReference>
<keyword evidence="3 6" id="KW-0547">Nucleotide-binding</keyword>
<dbReference type="GO" id="GO:0000103">
    <property type="term" value="P:sulfate assimilation"/>
    <property type="evidence" value="ECO:0007669"/>
    <property type="project" value="UniProtKB-UniRule"/>
</dbReference>
<comment type="similarity">
    <text evidence="6">Belongs to the TRAFAC class translation factor GTPase superfamily. Classic translation factor GTPase family. CysN/NodQ subfamily.</text>
</comment>
<dbReference type="Proteomes" id="UP000289193">
    <property type="component" value="Unassembled WGS sequence"/>
</dbReference>
<dbReference type="EMBL" id="PDKM01000004">
    <property type="protein sequence ID" value="RXK09819.1"/>
    <property type="molecule type" value="Genomic_DNA"/>
</dbReference>
<evidence type="ECO:0000256" key="5">
    <source>
        <dbReference type="ARBA" id="ARBA00023134"/>
    </source>
</evidence>
<feature type="binding site" evidence="6">
    <location>
        <begin position="31"/>
        <end position="38"/>
    </location>
    <ligand>
        <name>GTP</name>
        <dbReference type="ChEBI" id="CHEBI:37565"/>
    </ligand>
</feature>
<keyword evidence="11" id="KW-1185">Reference proteome</keyword>
<dbReference type="PROSITE" id="PS51722">
    <property type="entry name" value="G_TR_2"/>
    <property type="match status" value="1"/>
</dbReference>
<dbReference type="Pfam" id="PF22594">
    <property type="entry name" value="GTP-eEF1A_C"/>
    <property type="match status" value="1"/>
</dbReference>
<evidence type="ECO:0000313" key="9">
    <source>
        <dbReference type="EMBL" id="RXK09819.1"/>
    </source>
</evidence>
<keyword evidence="4 6" id="KW-0067">ATP-binding</keyword>
<evidence type="ECO:0000256" key="3">
    <source>
        <dbReference type="ARBA" id="ARBA00022741"/>
    </source>
</evidence>
<dbReference type="InterPro" id="IPR011779">
    <property type="entry name" value="SO4_adenylTrfase_lsu"/>
</dbReference>
<evidence type="ECO:0000313" key="10">
    <source>
        <dbReference type="Proteomes" id="UP000253850"/>
    </source>
</evidence>
<accession>A0AAX2A7C7</accession>
<keyword evidence="5 6" id="KW-0342">GTP-binding</keyword>
<evidence type="ECO:0000256" key="4">
    <source>
        <dbReference type="ARBA" id="ARBA00022840"/>
    </source>
</evidence>
<dbReference type="SUPFAM" id="SSF50447">
    <property type="entry name" value="Translation proteins"/>
    <property type="match status" value="1"/>
</dbReference>
<dbReference type="KEGG" id="hbv:ABIV_2610"/>
<dbReference type="Pfam" id="PF00009">
    <property type="entry name" value="GTP_EFTU"/>
    <property type="match status" value="1"/>
</dbReference>
<dbReference type="InterPro" id="IPR044138">
    <property type="entry name" value="CysN_II"/>
</dbReference>
<dbReference type="CDD" id="cd03695">
    <property type="entry name" value="CysN_NodQ_II"/>
    <property type="match status" value="1"/>
</dbReference>
<dbReference type="SUPFAM" id="SSF50465">
    <property type="entry name" value="EF-Tu/eEF-1alpha/eIF2-gamma C-terminal domain"/>
    <property type="match status" value="1"/>
</dbReference>
<dbReference type="HAMAP" id="MF_00062">
    <property type="entry name" value="Sulf_adenylyltr_sub1"/>
    <property type="match status" value="1"/>
</dbReference>
<reference evidence="9 11" key="1">
    <citation type="submission" date="2017-10" db="EMBL/GenBank/DDBJ databases">
        <title>Genomics of the genus Arcobacter.</title>
        <authorList>
            <person name="Perez-Cataluna A."/>
            <person name="Figueras M.J."/>
        </authorList>
    </citation>
    <scope>NUCLEOTIDE SEQUENCE [LARGE SCALE GENOMIC DNA]</scope>
    <source>
        <strain evidence="9 11">CECT 7835</strain>
    </source>
</reference>
<evidence type="ECO:0000313" key="11">
    <source>
        <dbReference type="Proteomes" id="UP000289193"/>
    </source>
</evidence>
<dbReference type="NCBIfam" id="NF003478">
    <property type="entry name" value="PRK05124.1"/>
    <property type="match status" value="1"/>
</dbReference>
<feature type="binding site" evidence="6">
    <location>
        <begin position="110"/>
        <end position="114"/>
    </location>
    <ligand>
        <name>GTP</name>
        <dbReference type="ChEBI" id="CHEBI:37565"/>
    </ligand>
</feature>
<keyword evidence="2 6" id="KW-0548">Nucleotidyltransferase</keyword>
<dbReference type="EC" id="2.7.7.4" evidence="6"/>
<dbReference type="NCBIfam" id="TIGR02034">
    <property type="entry name" value="CysN"/>
    <property type="match status" value="1"/>
</dbReference>
<proteinExistence type="inferred from homology"/>
<dbReference type="CDD" id="cd04166">
    <property type="entry name" value="CysN_ATPS"/>
    <property type="match status" value="1"/>
</dbReference>
<dbReference type="PROSITE" id="PS00301">
    <property type="entry name" value="G_TR_1"/>
    <property type="match status" value="1"/>
</dbReference>
<reference evidence="8 10" key="2">
    <citation type="submission" date="2018-07" db="EMBL/GenBank/DDBJ databases">
        <title>Complete genome of the Arcobacter bivalviorum type strain LMG 26154.</title>
        <authorList>
            <person name="Miller W.G."/>
            <person name="Yee E."/>
            <person name="Bono J.L."/>
        </authorList>
    </citation>
    <scope>NUCLEOTIDE SEQUENCE [LARGE SCALE GENOMIC DNA]</scope>
    <source>
        <strain evidence="8 10">LMG 26154</strain>
    </source>
</reference>
<dbReference type="InterPro" id="IPR005225">
    <property type="entry name" value="Small_GTP-bd"/>
</dbReference>
<dbReference type="GO" id="GO:0004781">
    <property type="term" value="F:sulfate adenylyltransferase (ATP) activity"/>
    <property type="evidence" value="ECO:0007669"/>
    <property type="project" value="UniProtKB-UniRule"/>
</dbReference>
<dbReference type="GO" id="GO:0003924">
    <property type="term" value="F:GTPase activity"/>
    <property type="evidence" value="ECO:0007669"/>
    <property type="project" value="InterPro"/>
</dbReference>
<dbReference type="PANTHER" id="PTHR23115">
    <property type="entry name" value="TRANSLATION FACTOR"/>
    <property type="match status" value="1"/>
</dbReference>
<dbReference type="InterPro" id="IPR009001">
    <property type="entry name" value="Transl_elong_EF1A/Init_IF2_C"/>
</dbReference>
<dbReference type="SUPFAM" id="SSF52540">
    <property type="entry name" value="P-loop containing nucleoside triphosphate hydrolases"/>
    <property type="match status" value="1"/>
</dbReference>
<evidence type="ECO:0000256" key="1">
    <source>
        <dbReference type="ARBA" id="ARBA00022679"/>
    </source>
</evidence>